<dbReference type="GO" id="GO:0034993">
    <property type="term" value="C:meiotic nuclear membrane microtubule tethering complex"/>
    <property type="evidence" value="ECO:0007669"/>
    <property type="project" value="TreeGrafter"/>
</dbReference>
<evidence type="ECO:0000313" key="7">
    <source>
        <dbReference type="Proteomes" id="UP001431783"/>
    </source>
</evidence>
<organism evidence="6 7">
    <name type="scientific">Henosepilachna vigintioctopunctata</name>
    <dbReference type="NCBI Taxonomy" id="420089"/>
    <lineage>
        <taxon>Eukaryota</taxon>
        <taxon>Metazoa</taxon>
        <taxon>Ecdysozoa</taxon>
        <taxon>Arthropoda</taxon>
        <taxon>Hexapoda</taxon>
        <taxon>Insecta</taxon>
        <taxon>Pterygota</taxon>
        <taxon>Neoptera</taxon>
        <taxon>Endopterygota</taxon>
        <taxon>Coleoptera</taxon>
        <taxon>Polyphaga</taxon>
        <taxon>Cucujiformia</taxon>
        <taxon>Coccinelloidea</taxon>
        <taxon>Coccinellidae</taxon>
        <taxon>Epilachninae</taxon>
        <taxon>Epilachnini</taxon>
        <taxon>Henosepilachna</taxon>
    </lineage>
</organism>
<dbReference type="InterPro" id="IPR012919">
    <property type="entry name" value="SUN_dom"/>
</dbReference>
<dbReference type="InterPro" id="IPR008979">
    <property type="entry name" value="Galactose-bd-like_sf"/>
</dbReference>
<proteinExistence type="predicted"/>
<evidence type="ECO:0000259" key="5">
    <source>
        <dbReference type="PROSITE" id="PS51469"/>
    </source>
</evidence>
<dbReference type="PANTHER" id="PTHR12911">
    <property type="entry name" value="SAD1/UNC-84-LIKE PROTEIN-RELATED"/>
    <property type="match status" value="1"/>
</dbReference>
<keyword evidence="3" id="KW-1133">Transmembrane helix</keyword>
<reference evidence="6 7" key="1">
    <citation type="submission" date="2023-03" db="EMBL/GenBank/DDBJ databases">
        <title>Genome insight into feeding habits of ladybird beetles.</title>
        <authorList>
            <person name="Li H.-S."/>
            <person name="Huang Y.-H."/>
            <person name="Pang H."/>
        </authorList>
    </citation>
    <scope>NUCLEOTIDE SEQUENCE [LARGE SCALE GENOMIC DNA]</scope>
    <source>
        <strain evidence="6">SYSU_2023b</strain>
        <tissue evidence="6">Whole body</tissue>
    </source>
</reference>
<protein>
    <recommendedName>
        <fullName evidence="5">SUN domain-containing protein</fullName>
    </recommendedName>
</protein>
<keyword evidence="7" id="KW-1185">Reference proteome</keyword>
<comment type="subcellular location">
    <subcellularLocation>
        <location evidence="1">Membrane</location>
    </subcellularLocation>
</comment>
<name>A0AAW1U6U2_9CUCU</name>
<keyword evidence="2" id="KW-0812">Transmembrane</keyword>
<keyword evidence="4" id="KW-0472">Membrane</keyword>
<dbReference type="AlphaFoldDB" id="A0AAW1U6U2"/>
<evidence type="ECO:0000313" key="6">
    <source>
        <dbReference type="EMBL" id="KAK9875870.1"/>
    </source>
</evidence>
<evidence type="ECO:0000256" key="1">
    <source>
        <dbReference type="ARBA" id="ARBA00004370"/>
    </source>
</evidence>
<dbReference type="SUPFAM" id="SSF49785">
    <property type="entry name" value="Galactose-binding domain-like"/>
    <property type="match status" value="1"/>
</dbReference>
<evidence type="ECO:0000256" key="3">
    <source>
        <dbReference type="ARBA" id="ARBA00022989"/>
    </source>
</evidence>
<accession>A0AAW1U6U2</accession>
<dbReference type="PANTHER" id="PTHR12911:SF8">
    <property type="entry name" value="KLAROID PROTEIN-RELATED"/>
    <property type="match status" value="1"/>
</dbReference>
<sequence>MAEKVRNYRRPREYVPVEEKLSSDLKSDTSIQNPYPFIRHILKCVILTSLLFILLEKISRKYDIFRVESNYESGIETIHPEVDEKHNLTLLCEQDSEITNKLGGFELLREDIVNMKQMIIKLGEQLRERRRFECITKKEFSRIEDRVKKFLEESGTVDEKIKNALHTYEADKVALFDYAANYAGGNIVSLLDTIPAPTNKISKFLGFFKLARDSSPSQMLNPSNLPGECFTFLGDKARIIIRLGKPIFIGSVSMEHSFFVEDISSAPKDFRVYGLKDSTDISKKLLGTFTYEVVNKRSLQTFQVATVVKSPEQYEFILLEILNNHGNRERTSIYRFRVHSV</sequence>
<comment type="caution">
    <text evidence="6">The sequence shown here is derived from an EMBL/GenBank/DDBJ whole genome shotgun (WGS) entry which is preliminary data.</text>
</comment>
<feature type="domain" description="SUN" evidence="5">
    <location>
        <begin position="154"/>
        <end position="341"/>
    </location>
</feature>
<dbReference type="Gene3D" id="2.60.120.260">
    <property type="entry name" value="Galactose-binding domain-like"/>
    <property type="match status" value="1"/>
</dbReference>
<evidence type="ECO:0000256" key="4">
    <source>
        <dbReference type="ARBA" id="ARBA00023136"/>
    </source>
</evidence>
<dbReference type="EMBL" id="JARQZJ010000034">
    <property type="protein sequence ID" value="KAK9875870.1"/>
    <property type="molecule type" value="Genomic_DNA"/>
</dbReference>
<evidence type="ECO:0000256" key="2">
    <source>
        <dbReference type="ARBA" id="ARBA00022692"/>
    </source>
</evidence>
<gene>
    <name evidence="6" type="ORF">WA026_009657</name>
</gene>
<dbReference type="PROSITE" id="PS51469">
    <property type="entry name" value="SUN"/>
    <property type="match status" value="1"/>
</dbReference>
<dbReference type="InterPro" id="IPR045119">
    <property type="entry name" value="SUN1-5"/>
</dbReference>
<dbReference type="GO" id="GO:0043495">
    <property type="term" value="F:protein-membrane adaptor activity"/>
    <property type="evidence" value="ECO:0007669"/>
    <property type="project" value="TreeGrafter"/>
</dbReference>
<dbReference type="Pfam" id="PF07738">
    <property type="entry name" value="Sad1_UNC"/>
    <property type="match status" value="1"/>
</dbReference>
<dbReference type="Proteomes" id="UP001431783">
    <property type="component" value="Unassembled WGS sequence"/>
</dbReference>